<dbReference type="OrthoDB" id="5242390at2"/>
<name>A0A368T1W3_9ACTN</name>
<organism evidence="4 5">
    <name type="scientific">Marinitenerispora sediminis</name>
    <dbReference type="NCBI Taxonomy" id="1931232"/>
    <lineage>
        <taxon>Bacteria</taxon>
        <taxon>Bacillati</taxon>
        <taxon>Actinomycetota</taxon>
        <taxon>Actinomycetes</taxon>
        <taxon>Streptosporangiales</taxon>
        <taxon>Nocardiopsidaceae</taxon>
        <taxon>Marinitenerispora</taxon>
    </lineage>
</organism>
<evidence type="ECO:0000313" key="4">
    <source>
        <dbReference type="EMBL" id="RCV54351.1"/>
    </source>
</evidence>
<dbReference type="InterPro" id="IPR041669">
    <property type="entry name" value="TetR_C_15"/>
</dbReference>
<evidence type="ECO:0000259" key="3">
    <source>
        <dbReference type="PROSITE" id="PS50977"/>
    </source>
</evidence>
<dbReference type="PRINTS" id="PR00455">
    <property type="entry name" value="HTHTETR"/>
</dbReference>
<protein>
    <submittedName>
        <fullName evidence="4">TetR/AcrR family transcriptional regulator</fullName>
    </submittedName>
</protein>
<dbReference type="PROSITE" id="PS01081">
    <property type="entry name" value="HTH_TETR_1"/>
    <property type="match status" value="1"/>
</dbReference>
<proteinExistence type="predicted"/>
<dbReference type="AlphaFoldDB" id="A0A368T1W3"/>
<dbReference type="PROSITE" id="PS50977">
    <property type="entry name" value="HTH_TETR_2"/>
    <property type="match status" value="1"/>
</dbReference>
<evidence type="ECO:0000256" key="1">
    <source>
        <dbReference type="ARBA" id="ARBA00023125"/>
    </source>
</evidence>
<dbReference type="Gene3D" id="1.10.357.10">
    <property type="entry name" value="Tetracycline Repressor, domain 2"/>
    <property type="match status" value="1"/>
</dbReference>
<dbReference type="GO" id="GO:0000976">
    <property type="term" value="F:transcription cis-regulatory region binding"/>
    <property type="evidence" value="ECO:0007669"/>
    <property type="project" value="TreeGrafter"/>
</dbReference>
<dbReference type="PANTHER" id="PTHR30055">
    <property type="entry name" value="HTH-TYPE TRANSCRIPTIONAL REGULATOR RUTR"/>
    <property type="match status" value="1"/>
</dbReference>
<evidence type="ECO:0000256" key="2">
    <source>
        <dbReference type="PROSITE-ProRule" id="PRU00335"/>
    </source>
</evidence>
<dbReference type="RefSeq" id="WP_114400339.1">
    <property type="nucleotide sequence ID" value="NZ_QEIM01000209.1"/>
</dbReference>
<dbReference type="InterPro" id="IPR001647">
    <property type="entry name" value="HTH_TetR"/>
</dbReference>
<dbReference type="Pfam" id="PF00440">
    <property type="entry name" value="TetR_N"/>
    <property type="match status" value="1"/>
</dbReference>
<dbReference type="InterPro" id="IPR009057">
    <property type="entry name" value="Homeodomain-like_sf"/>
</dbReference>
<keyword evidence="1 2" id="KW-0238">DNA-binding</keyword>
<dbReference type="InterPro" id="IPR023772">
    <property type="entry name" value="DNA-bd_HTH_TetR-type_CS"/>
</dbReference>
<dbReference type="EMBL" id="QEIN01000169">
    <property type="protein sequence ID" value="RCV54351.1"/>
    <property type="molecule type" value="Genomic_DNA"/>
</dbReference>
<dbReference type="Proteomes" id="UP000253318">
    <property type="component" value="Unassembled WGS sequence"/>
</dbReference>
<dbReference type="Pfam" id="PF17918">
    <property type="entry name" value="TetR_C_15"/>
    <property type="match status" value="1"/>
</dbReference>
<dbReference type="InterPro" id="IPR050109">
    <property type="entry name" value="HTH-type_TetR-like_transc_reg"/>
</dbReference>
<evidence type="ECO:0000313" key="5">
    <source>
        <dbReference type="Proteomes" id="UP000253318"/>
    </source>
</evidence>
<dbReference type="SUPFAM" id="SSF46689">
    <property type="entry name" value="Homeodomain-like"/>
    <property type="match status" value="1"/>
</dbReference>
<feature type="domain" description="HTH tetR-type" evidence="3">
    <location>
        <begin position="17"/>
        <end position="77"/>
    </location>
</feature>
<dbReference type="PANTHER" id="PTHR30055:SF226">
    <property type="entry name" value="HTH-TYPE TRANSCRIPTIONAL REGULATOR PKSA"/>
    <property type="match status" value="1"/>
</dbReference>
<reference evidence="4 5" key="1">
    <citation type="submission" date="2018-04" db="EMBL/GenBank/DDBJ databases">
        <title>Novel actinobacteria from marine sediment.</title>
        <authorList>
            <person name="Ng Z.Y."/>
            <person name="Tan G.Y.A."/>
        </authorList>
    </citation>
    <scope>NUCLEOTIDE SEQUENCE [LARGE SCALE GENOMIC DNA]</scope>
    <source>
        <strain evidence="4 5">TPS81</strain>
    </source>
</reference>
<sequence length="211" mass="23208">MPTRQETTAVRRQERGRRRMAEILDAAEEVIAEVGFEDATTNAIAARAGISPGSLYQFFRNKDEILAALVPRYTERSHAFWDAQLAAGAARLPLEELLDRVVAAMAAFKAERPAFWVLFHGSATSEQLAGVAKELHEGIADRLCALFAVRAPDLPEERRRMLAQVAISAVNGMFPLVMAAPPEERPAVLAELRDLLRGYLAPHLGLGPVQR</sequence>
<keyword evidence="5" id="KW-1185">Reference proteome</keyword>
<feature type="DNA-binding region" description="H-T-H motif" evidence="2">
    <location>
        <begin position="40"/>
        <end position="59"/>
    </location>
</feature>
<comment type="caution">
    <text evidence="4">The sequence shown here is derived from an EMBL/GenBank/DDBJ whole genome shotgun (WGS) entry which is preliminary data.</text>
</comment>
<accession>A0A368T1W3</accession>
<gene>
    <name evidence="4" type="ORF">DEF24_19405</name>
</gene>
<dbReference type="GO" id="GO:0003700">
    <property type="term" value="F:DNA-binding transcription factor activity"/>
    <property type="evidence" value="ECO:0007669"/>
    <property type="project" value="TreeGrafter"/>
</dbReference>